<feature type="region of interest" description="Disordered" evidence="1">
    <location>
        <begin position="22"/>
        <end position="76"/>
    </location>
</feature>
<reference evidence="3" key="1">
    <citation type="journal article" date="2015" name="PLoS Genet.">
        <title>The dynamic genome and transcriptome of the human fungal pathogen Blastomyces and close relative Emmonsia.</title>
        <authorList>
            <person name="Munoz J.F."/>
            <person name="Gauthier G.M."/>
            <person name="Desjardins C.A."/>
            <person name="Gallo J.E."/>
            <person name="Holder J."/>
            <person name="Sullivan T.D."/>
            <person name="Marty A.J."/>
            <person name="Carmen J.C."/>
            <person name="Chen Z."/>
            <person name="Ding L."/>
            <person name="Gujja S."/>
            <person name="Magrini V."/>
            <person name="Misas E."/>
            <person name="Mitreva M."/>
            <person name="Priest M."/>
            <person name="Saif S."/>
            <person name="Whiston E.A."/>
            <person name="Young S."/>
            <person name="Zeng Q."/>
            <person name="Goldman W.E."/>
            <person name="Mardis E.R."/>
            <person name="Taylor J.W."/>
            <person name="McEwen J.G."/>
            <person name="Clay O.K."/>
            <person name="Klein B.S."/>
            <person name="Cuomo C.A."/>
        </authorList>
    </citation>
    <scope>NUCLEOTIDE SEQUENCE [LARGE SCALE GENOMIC DNA]</scope>
    <source>
        <strain evidence="3">UAMH 139</strain>
    </source>
</reference>
<proteinExistence type="predicted"/>
<dbReference type="AlphaFoldDB" id="A0A0H1BE59"/>
<evidence type="ECO:0000313" key="2">
    <source>
        <dbReference type="EMBL" id="KLJ09287.1"/>
    </source>
</evidence>
<dbReference type="EMBL" id="LDEV01002382">
    <property type="protein sequence ID" value="KLJ09287.1"/>
    <property type="molecule type" value="Genomic_DNA"/>
</dbReference>
<protein>
    <submittedName>
        <fullName evidence="2">Uncharacterized protein</fullName>
    </submittedName>
</protein>
<evidence type="ECO:0000313" key="3">
    <source>
        <dbReference type="Proteomes" id="UP000053573"/>
    </source>
</evidence>
<accession>A0A0H1BE59</accession>
<comment type="caution">
    <text evidence="2">The sequence shown here is derived from an EMBL/GenBank/DDBJ whole genome shotgun (WGS) entry which is preliminary data.</text>
</comment>
<keyword evidence="3" id="KW-1185">Reference proteome</keyword>
<dbReference type="Proteomes" id="UP000053573">
    <property type="component" value="Unassembled WGS sequence"/>
</dbReference>
<feature type="compositionally biased region" description="Low complexity" evidence="1">
    <location>
        <begin position="35"/>
        <end position="51"/>
    </location>
</feature>
<evidence type="ECO:0000256" key="1">
    <source>
        <dbReference type="SAM" id="MobiDB-lite"/>
    </source>
</evidence>
<sequence length="95" mass="10876">MRNYARLRLSWPTFLIYLIPEQPKEQPSKLKTPHQRTTTQTSATKQPSTPSKPKKKRRRKNLSVSIPPKSPRKPTSVTLLAVMQAAIQTCHTARD</sequence>
<gene>
    <name evidence="2" type="ORF">EMPG_15314</name>
</gene>
<feature type="compositionally biased region" description="Basic residues" evidence="1">
    <location>
        <begin position="52"/>
        <end position="61"/>
    </location>
</feature>
<name>A0A0H1BE59_9EURO</name>
<organism evidence="2 3">
    <name type="scientific">Blastomyces silverae</name>
    <dbReference type="NCBI Taxonomy" id="2060906"/>
    <lineage>
        <taxon>Eukaryota</taxon>
        <taxon>Fungi</taxon>
        <taxon>Dikarya</taxon>
        <taxon>Ascomycota</taxon>
        <taxon>Pezizomycotina</taxon>
        <taxon>Eurotiomycetes</taxon>
        <taxon>Eurotiomycetidae</taxon>
        <taxon>Onygenales</taxon>
        <taxon>Ajellomycetaceae</taxon>
        <taxon>Blastomyces</taxon>
    </lineage>
</organism>